<keyword evidence="4" id="KW-0804">Transcription</keyword>
<dbReference type="InterPro" id="IPR036388">
    <property type="entry name" value="WH-like_DNA-bd_sf"/>
</dbReference>
<reference evidence="6" key="2">
    <citation type="submission" date="2020-09" db="EMBL/GenBank/DDBJ databases">
        <authorList>
            <person name="Sun Q."/>
            <person name="Zhou Y."/>
        </authorList>
    </citation>
    <scope>NUCLEOTIDE SEQUENCE</scope>
    <source>
        <strain evidence="6">CGMCC 4.7299</strain>
    </source>
</reference>
<organism evidence="6 7">
    <name type="scientific">Mangrovihabitans endophyticus</name>
    <dbReference type="NCBI Taxonomy" id="1751298"/>
    <lineage>
        <taxon>Bacteria</taxon>
        <taxon>Bacillati</taxon>
        <taxon>Actinomycetota</taxon>
        <taxon>Actinomycetes</taxon>
        <taxon>Micromonosporales</taxon>
        <taxon>Micromonosporaceae</taxon>
        <taxon>Mangrovihabitans</taxon>
    </lineage>
</organism>
<dbReference type="InterPro" id="IPR013249">
    <property type="entry name" value="RNA_pol_sigma70_r4_t2"/>
</dbReference>
<proteinExistence type="inferred from homology"/>
<feature type="domain" description="RNA polymerase sigma factor 70 region 4 type 2" evidence="5">
    <location>
        <begin position="218"/>
        <end position="263"/>
    </location>
</feature>
<evidence type="ECO:0000256" key="1">
    <source>
        <dbReference type="ARBA" id="ARBA00010641"/>
    </source>
</evidence>
<evidence type="ECO:0000256" key="2">
    <source>
        <dbReference type="ARBA" id="ARBA00023015"/>
    </source>
</evidence>
<dbReference type="RefSeq" id="WP_189082767.1">
    <property type="nucleotide sequence ID" value="NZ_BMMX01000058.1"/>
</dbReference>
<dbReference type="Pfam" id="PF08281">
    <property type="entry name" value="Sigma70_r4_2"/>
    <property type="match status" value="1"/>
</dbReference>
<dbReference type="InterPro" id="IPR013324">
    <property type="entry name" value="RNA_pol_sigma_r3/r4-like"/>
</dbReference>
<sequence>MQPGADEQSGGAAGYGIERKSARGVDASVPTGWLDEFTGTSEDRELEETMQALRRRERLAEDADLVTWLALNGFTGTDYERFAYELVRYGHAVITAWVRRGLIFGKCRDRGLGGLEEPPPGAMTRPDVAEELANETVAKSLHYFRENVLMRGQWNPNRGASIKSYFIGQCLIRFPNIYRAWLRTEATTNVMLVDDLGFLDRPAGEGAVTDPADLAVIRQEIDTRLARLPERTRTIMVLTAAGWSQQEIALRLGTTVKAVERTLNYYRPAATTRKGIA</sequence>
<protein>
    <submittedName>
        <fullName evidence="6">Putative transcriptional rgulator</fullName>
    </submittedName>
</protein>
<reference evidence="6" key="1">
    <citation type="journal article" date="2014" name="Int. J. Syst. Evol. Microbiol.">
        <title>Complete genome sequence of Corynebacterium casei LMG S-19264T (=DSM 44701T), isolated from a smear-ripened cheese.</title>
        <authorList>
            <consortium name="US DOE Joint Genome Institute (JGI-PGF)"/>
            <person name="Walter F."/>
            <person name="Albersmeier A."/>
            <person name="Kalinowski J."/>
            <person name="Ruckert C."/>
        </authorList>
    </citation>
    <scope>NUCLEOTIDE SEQUENCE</scope>
    <source>
        <strain evidence="6">CGMCC 4.7299</strain>
    </source>
</reference>
<dbReference type="EMBL" id="BMMX01000058">
    <property type="protein sequence ID" value="GGL17907.1"/>
    <property type="molecule type" value="Genomic_DNA"/>
</dbReference>
<evidence type="ECO:0000313" key="6">
    <source>
        <dbReference type="EMBL" id="GGL17907.1"/>
    </source>
</evidence>
<gene>
    <name evidence="6" type="ORF">GCM10012284_60730</name>
</gene>
<keyword evidence="2" id="KW-0805">Transcription regulation</keyword>
<evidence type="ECO:0000313" key="7">
    <source>
        <dbReference type="Proteomes" id="UP000656042"/>
    </source>
</evidence>
<dbReference type="GO" id="GO:0003677">
    <property type="term" value="F:DNA binding"/>
    <property type="evidence" value="ECO:0007669"/>
    <property type="project" value="InterPro"/>
</dbReference>
<evidence type="ECO:0000259" key="5">
    <source>
        <dbReference type="Pfam" id="PF08281"/>
    </source>
</evidence>
<dbReference type="Proteomes" id="UP000656042">
    <property type="component" value="Unassembled WGS sequence"/>
</dbReference>
<evidence type="ECO:0000256" key="4">
    <source>
        <dbReference type="ARBA" id="ARBA00023163"/>
    </source>
</evidence>
<evidence type="ECO:0000256" key="3">
    <source>
        <dbReference type="ARBA" id="ARBA00023082"/>
    </source>
</evidence>
<dbReference type="Gene3D" id="1.10.10.10">
    <property type="entry name" value="Winged helix-like DNA-binding domain superfamily/Winged helix DNA-binding domain"/>
    <property type="match status" value="1"/>
</dbReference>
<dbReference type="SUPFAM" id="SSF88659">
    <property type="entry name" value="Sigma3 and sigma4 domains of RNA polymerase sigma factors"/>
    <property type="match status" value="1"/>
</dbReference>
<dbReference type="GO" id="GO:0016987">
    <property type="term" value="F:sigma factor activity"/>
    <property type="evidence" value="ECO:0007669"/>
    <property type="project" value="UniProtKB-KW"/>
</dbReference>
<dbReference type="GO" id="GO:0006352">
    <property type="term" value="P:DNA-templated transcription initiation"/>
    <property type="evidence" value="ECO:0007669"/>
    <property type="project" value="InterPro"/>
</dbReference>
<keyword evidence="3" id="KW-0731">Sigma factor</keyword>
<accession>A0A8J3C795</accession>
<dbReference type="AlphaFoldDB" id="A0A8J3C795"/>
<comment type="caution">
    <text evidence="6">The sequence shown here is derived from an EMBL/GenBank/DDBJ whole genome shotgun (WGS) entry which is preliminary data.</text>
</comment>
<comment type="similarity">
    <text evidence="1">Belongs to the sigma-70 factor family. ECF subfamily.</text>
</comment>
<name>A0A8J3C795_9ACTN</name>
<keyword evidence="7" id="KW-1185">Reference proteome</keyword>